<keyword evidence="9" id="KW-1185">Reference proteome</keyword>
<feature type="domain" description="Enoyl reductase (ER)" evidence="7">
    <location>
        <begin position="8"/>
        <end position="403"/>
    </location>
</feature>
<dbReference type="GO" id="GO:0008270">
    <property type="term" value="F:zinc ion binding"/>
    <property type="evidence" value="ECO:0007669"/>
    <property type="project" value="InterPro"/>
</dbReference>
<feature type="compositionally biased region" description="Polar residues" evidence="6">
    <location>
        <begin position="282"/>
        <end position="295"/>
    </location>
</feature>
<keyword evidence="3 5" id="KW-0862">Zinc</keyword>
<dbReference type="Gene3D" id="3.40.50.720">
    <property type="entry name" value="NAD(P)-binding Rossmann-like Domain"/>
    <property type="match status" value="1"/>
</dbReference>
<keyword evidence="4" id="KW-0560">Oxidoreductase</keyword>
<keyword evidence="2 5" id="KW-0479">Metal-binding</keyword>
<evidence type="ECO:0000256" key="4">
    <source>
        <dbReference type="ARBA" id="ARBA00023002"/>
    </source>
</evidence>
<dbReference type="OrthoDB" id="9769198at2"/>
<dbReference type="Proteomes" id="UP000287352">
    <property type="component" value="Unassembled WGS sequence"/>
</dbReference>
<dbReference type="PANTHER" id="PTHR42813:SF7">
    <property type="entry name" value="ALCOHOL DEHYDROGENASE (ZN-DEPENDENT)-RELATED"/>
    <property type="match status" value="1"/>
</dbReference>
<comment type="similarity">
    <text evidence="5">Belongs to the zinc-containing alcohol dehydrogenase family.</text>
</comment>
<dbReference type="GO" id="GO:0016491">
    <property type="term" value="F:oxidoreductase activity"/>
    <property type="evidence" value="ECO:0007669"/>
    <property type="project" value="UniProtKB-KW"/>
</dbReference>
<evidence type="ECO:0000259" key="7">
    <source>
        <dbReference type="SMART" id="SM00829"/>
    </source>
</evidence>
<dbReference type="RefSeq" id="WP_126583313.1">
    <property type="nucleotide sequence ID" value="NZ_BIFR01000002.1"/>
</dbReference>
<accession>A0A402AAG1</accession>
<dbReference type="CDD" id="cd08283">
    <property type="entry name" value="FDH_like_1"/>
    <property type="match status" value="1"/>
</dbReference>
<evidence type="ECO:0000256" key="2">
    <source>
        <dbReference type="ARBA" id="ARBA00022723"/>
    </source>
</evidence>
<dbReference type="InterPro" id="IPR036291">
    <property type="entry name" value="NAD(P)-bd_dom_sf"/>
</dbReference>
<feature type="region of interest" description="Disordered" evidence="6">
    <location>
        <begin position="282"/>
        <end position="305"/>
    </location>
</feature>
<comment type="cofactor">
    <cofactor evidence="1 5">
        <name>Zn(2+)</name>
        <dbReference type="ChEBI" id="CHEBI:29105"/>
    </cofactor>
</comment>
<dbReference type="PANTHER" id="PTHR42813">
    <property type="entry name" value="ZINC-TYPE ALCOHOL DEHYDROGENASE-LIKE"/>
    <property type="match status" value="1"/>
</dbReference>
<evidence type="ECO:0000256" key="5">
    <source>
        <dbReference type="RuleBase" id="RU361277"/>
    </source>
</evidence>
<dbReference type="InterPro" id="IPR013149">
    <property type="entry name" value="ADH-like_C"/>
</dbReference>
<dbReference type="Pfam" id="PF08240">
    <property type="entry name" value="ADH_N"/>
    <property type="match status" value="1"/>
</dbReference>
<evidence type="ECO:0000313" key="9">
    <source>
        <dbReference type="Proteomes" id="UP000287352"/>
    </source>
</evidence>
<dbReference type="EMBL" id="BIFR01000002">
    <property type="protein sequence ID" value="GCE15911.1"/>
    <property type="molecule type" value="Genomic_DNA"/>
</dbReference>
<dbReference type="AlphaFoldDB" id="A0A402AAG1"/>
<dbReference type="SMART" id="SM00829">
    <property type="entry name" value="PKS_ER"/>
    <property type="match status" value="1"/>
</dbReference>
<evidence type="ECO:0000313" key="8">
    <source>
        <dbReference type="EMBL" id="GCE15911.1"/>
    </source>
</evidence>
<name>A0A402AAG1_9CHLR</name>
<dbReference type="Gene3D" id="3.90.180.10">
    <property type="entry name" value="Medium-chain alcohol dehydrogenases, catalytic domain"/>
    <property type="match status" value="1"/>
</dbReference>
<dbReference type="InterPro" id="IPR013154">
    <property type="entry name" value="ADH-like_N"/>
</dbReference>
<dbReference type="InterPro" id="IPR011032">
    <property type="entry name" value="GroES-like_sf"/>
</dbReference>
<evidence type="ECO:0000256" key="1">
    <source>
        <dbReference type="ARBA" id="ARBA00001947"/>
    </source>
</evidence>
<evidence type="ECO:0000256" key="3">
    <source>
        <dbReference type="ARBA" id="ARBA00022833"/>
    </source>
</evidence>
<dbReference type="PROSITE" id="PS00059">
    <property type="entry name" value="ADH_ZINC"/>
    <property type="match status" value="1"/>
</dbReference>
<reference evidence="9" key="1">
    <citation type="submission" date="2018-12" db="EMBL/GenBank/DDBJ databases">
        <title>Tengunoibacter tsumagoiensis gen. nov., sp. nov., Dictyobacter kobayashii sp. nov., D. alpinus sp. nov., and D. joshuensis sp. nov. and description of Dictyobacteraceae fam. nov. within the order Ktedonobacterales isolated from Tengu-no-mugimeshi.</title>
        <authorList>
            <person name="Wang C.M."/>
            <person name="Zheng Y."/>
            <person name="Sakai Y."/>
            <person name="Toyoda A."/>
            <person name="Minakuchi Y."/>
            <person name="Abe K."/>
            <person name="Yokota A."/>
            <person name="Yabe S."/>
        </authorList>
    </citation>
    <scope>NUCLEOTIDE SEQUENCE [LARGE SCALE GENOMIC DNA]</scope>
    <source>
        <strain evidence="9">Uno3</strain>
    </source>
</reference>
<proteinExistence type="inferred from homology"/>
<gene>
    <name evidence="8" type="ORF">KTT_57700</name>
</gene>
<dbReference type="Pfam" id="PF00107">
    <property type="entry name" value="ADH_zinc_N"/>
    <property type="match status" value="1"/>
</dbReference>
<dbReference type="SUPFAM" id="SSF50129">
    <property type="entry name" value="GroES-like"/>
    <property type="match status" value="1"/>
</dbReference>
<dbReference type="InterPro" id="IPR020843">
    <property type="entry name" value="ER"/>
</dbReference>
<comment type="caution">
    <text evidence="8">The sequence shown here is derived from an EMBL/GenBank/DDBJ whole genome shotgun (WGS) entry which is preliminary data.</text>
</comment>
<dbReference type="SUPFAM" id="SSF51735">
    <property type="entry name" value="NAD(P)-binding Rossmann-fold domains"/>
    <property type="match status" value="1"/>
</dbReference>
<evidence type="ECO:0000256" key="6">
    <source>
        <dbReference type="SAM" id="MobiDB-lite"/>
    </source>
</evidence>
<organism evidence="8 9">
    <name type="scientific">Tengunoibacter tsumagoiensis</name>
    <dbReference type="NCBI Taxonomy" id="2014871"/>
    <lineage>
        <taxon>Bacteria</taxon>
        <taxon>Bacillati</taxon>
        <taxon>Chloroflexota</taxon>
        <taxon>Ktedonobacteria</taxon>
        <taxon>Ktedonobacterales</taxon>
        <taxon>Dictyobacteraceae</taxon>
        <taxon>Tengunoibacter</taxon>
    </lineage>
</organism>
<dbReference type="InterPro" id="IPR002328">
    <property type="entry name" value="ADH_Zn_CS"/>
</dbReference>
<protein>
    <submittedName>
        <fullName evidence="8">Glutathione-dependent formaldehyde dehydrogenase</fullName>
    </submittedName>
</protein>
<sequence length="408" mass="43584">MKAVVFHGVGDIRLDDVTEPKLQEATDAIVRITGTAICGTDLHLVRGTEAGMEPNTILGHEAIGVVEQIGSNVKEIQVGDRVVVTSSITCGTCEKCQAGRYDLCLKANPNGPRGATAFFGGPKTTGSFQGLQAEKARIPFADNTLIKLPNSISDEQAILLSDIFPTAYYGAELAEIKAGNVVAIFGCGPVGLATIMCAQLLGAGRIFAVDTIPSRLEKARELGAEVIDYNAEDPVKAIKRFTDQIGADRVIDAVGVDANRPHHGLHKLKSAVLGVLHKSNGHNGHSIQQESNPQGDNWHPGDAPGRALSWGVEATAKAGTFSIIGVYPEVVQEFPLGMAMNRNITVTMGHCPHRKYIPHLIELVTDGVLDPTVILTEKESLTSAIDAYKAFDERQPGWIKVMLQPAMS</sequence>